<dbReference type="InterPro" id="IPR013324">
    <property type="entry name" value="RNA_pol_sigma_r3/r4-like"/>
</dbReference>
<dbReference type="InterPro" id="IPR013325">
    <property type="entry name" value="RNA_pol_sigma_r2"/>
</dbReference>
<dbReference type="PANTHER" id="PTHR47756">
    <property type="entry name" value="BLL6612 PROTEIN-RELATED"/>
    <property type="match status" value="1"/>
</dbReference>
<dbReference type="InterPro" id="IPR046531">
    <property type="entry name" value="DUF6596"/>
</dbReference>
<dbReference type="Pfam" id="PF08281">
    <property type="entry name" value="Sigma70_r4_2"/>
    <property type="match status" value="1"/>
</dbReference>
<proteinExistence type="predicted"/>
<dbReference type="InterPro" id="IPR007627">
    <property type="entry name" value="RNA_pol_sigma70_r2"/>
</dbReference>
<feature type="domain" description="RNA polymerase sigma factor 70 region 4 type 2" evidence="2">
    <location>
        <begin position="105"/>
        <end position="156"/>
    </location>
</feature>
<dbReference type="GO" id="GO:0006352">
    <property type="term" value="P:DNA-templated transcription initiation"/>
    <property type="evidence" value="ECO:0007669"/>
    <property type="project" value="InterPro"/>
</dbReference>
<dbReference type="GO" id="GO:0016987">
    <property type="term" value="F:sigma factor activity"/>
    <property type="evidence" value="ECO:0007669"/>
    <property type="project" value="InterPro"/>
</dbReference>
<dbReference type="Proteomes" id="UP000217763">
    <property type="component" value="Chromosome"/>
</dbReference>
<evidence type="ECO:0000313" key="5">
    <source>
        <dbReference type="Proteomes" id="UP000217763"/>
    </source>
</evidence>
<dbReference type="SUPFAM" id="SSF88659">
    <property type="entry name" value="Sigma3 and sigma4 domains of RNA polymerase sigma factors"/>
    <property type="match status" value="1"/>
</dbReference>
<dbReference type="PANTHER" id="PTHR47756:SF2">
    <property type="entry name" value="BLL6612 PROTEIN"/>
    <property type="match status" value="1"/>
</dbReference>
<feature type="domain" description="DUF6596" evidence="3">
    <location>
        <begin position="174"/>
        <end position="273"/>
    </location>
</feature>
<dbReference type="AlphaFoldDB" id="A0A291HPZ6"/>
<dbReference type="InterPro" id="IPR013249">
    <property type="entry name" value="RNA_pol_sigma70_r4_t2"/>
</dbReference>
<dbReference type="Pfam" id="PF20239">
    <property type="entry name" value="DUF6596"/>
    <property type="match status" value="1"/>
</dbReference>
<evidence type="ECO:0000259" key="1">
    <source>
        <dbReference type="Pfam" id="PF04542"/>
    </source>
</evidence>
<dbReference type="EMBL" id="CP012621">
    <property type="protein sequence ID" value="ATG74230.1"/>
    <property type="molecule type" value="Genomic_DNA"/>
</dbReference>
<protein>
    <submittedName>
        <fullName evidence="4">RNA polymerase subunit sigma-24</fullName>
    </submittedName>
</protein>
<gene>
    <name evidence="4" type="ORF">AN401_10475</name>
</gene>
<name>A0A291HPZ6_9GAMM</name>
<dbReference type="SUPFAM" id="SSF88946">
    <property type="entry name" value="Sigma2 domain of RNA polymerase sigma factors"/>
    <property type="match status" value="1"/>
</dbReference>
<evidence type="ECO:0000259" key="3">
    <source>
        <dbReference type="Pfam" id="PF20239"/>
    </source>
</evidence>
<dbReference type="GO" id="GO:0003677">
    <property type="term" value="F:DNA binding"/>
    <property type="evidence" value="ECO:0007669"/>
    <property type="project" value="InterPro"/>
</dbReference>
<evidence type="ECO:0000313" key="4">
    <source>
        <dbReference type="EMBL" id="ATG74230.1"/>
    </source>
</evidence>
<accession>A0A291HPZ6</accession>
<dbReference type="Gene3D" id="1.10.1740.10">
    <property type="match status" value="1"/>
</dbReference>
<keyword evidence="5" id="KW-1185">Reference proteome</keyword>
<sequence>MPASQTLDDLYRQHSRRVLATLIRLLGDFDLAEEAMQEAFAAALQQWPQQGRPEQPLAWLIATGRHKGIDQLRRRQWQQRPPAEEPAMLPADEEAGVDDDLLRLIFTCCHPALATEAQLALTLREVCGLTTEQVASALLQRPATLAQRIVRAKQKIREAAIPYEVPEAAALPERLAVVLKVVYLMFNEGYSSSQGERVLDPGLSAEAIRLARLLAQLLPAGEVFGLLALMLLHDARRQARQDAAGDLVTLEEQDRSLWDRAQIDEGLGLLALAWRQPAGPYALQAAIAAEHARSPRPQDTDWPRIAELYQALYRLQPSPVVALNRAVALAMADTPARGLALLDELGGHKAIQGYHLYHAARADLYRRAGQHAAARAAYRRALDLCRQQPERRFLARRLRELDPLSEKN</sequence>
<dbReference type="KEGG" id="zdf:AN401_10475"/>
<evidence type="ECO:0000259" key="2">
    <source>
        <dbReference type="Pfam" id="PF08281"/>
    </source>
</evidence>
<feature type="domain" description="RNA polymerase sigma-70 region 2" evidence="1">
    <location>
        <begin position="10"/>
        <end position="77"/>
    </location>
</feature>
<dbReference type="Pfam" id="PF04542">
    <property type="entry name" value="Sigma70_r2"/>
    <property type="match status" value="1"/>
</dbReference>
<organism evidence="4 5">
    <name type="scientific">Zobellella denitrificans</name>
    <dbReference type="NCBI Taxonomy" id="347534"/>
    <lineage>
        <taxon>Bacteria</taxon>
        <taxon>Pseudomonadati</taxon>
        <taxon>Pseudomonadota</taxon>
        <taxon>Gammaproteobacteria</taxon>
        <taxon>Aeromonadales</taxon>
        <taxon>Aeromonadaceae</taxon>
        <taxon>Zobellella</taxon>
    </lineage>
</organism>
<reference evidence="5" key="1">
    <citation type="submission" date="2015-09" db="EMBL/GenBank/DDBJ databases">
        <authorList>
            <person name="Shao Z."/>
            <person name="Wang L."/>
        </authorList>
    </citation>
    <scope>NUCLEOTIDE SEQUENCE [LARGE SCALE GENOMIC DNA]</scope>
    <source>
        <strain evidence="5">F13-1</strain>
    </source>
</reference>
<dbReference type="RefSeq" id="WP_096779323.1">
    <property type="nucleotide sequence ID" value="NZ_CP012621.1"/>
</dbReference>